<reference evidence="1" key="1">
    <citation type="journal article" date="2020" name="mSystems">
        <title>Genome- and Community-Level Interaction Insights into Carbon Utilization and Element Cycling Functions of Hydrothermarchaeota in Hydrothermal Sediment.</title>
        <authorList>
            <person name="Zhou Z."/>
            <person name="Liu Y."/>
            <person name="Xu W."/>
            <person name="Pan J."/>
            <person name="Luo Z.H."/>
            <person name="Li M."/>
        </authorList>
    </citation>
    <scope>NUCLEOTIDE SEQUENCE [LARGE SCALE GENOMIC DNA]</scope>
    <source>
        <strain evidence="1">HyVt-76</strain>
    </source>
</reference>
<evidence type="ECO:0000313" key="1">
    <source>
        <dbReference type="EMBL" id="HHE54841.1"/>
    </source>
</evidence>
<sequence>MIPYPALQAIDYTLEEYQSSFADCFAEYAGYFYFTGSKGQQGQFFKDAALFNQFRIKYSPNWLDNPLLPLHMRFNMLYVENSGVYQAVMTCNERGGRLTHIADGQQLLKPTSFGRGQIFSQNSSQPLIAVVTNATDQELTQLNYRLTRAPISVKNNPVKVQNSTQGVTFLYLPAASQVTIFNILGQKIKTLHGDSGNAIDWDLKDRHGRRVTSGIYFFKVKAQGFNYTGKITVLR</sequence>
<dbReference type="Gene3D" id="2.60.40.4070">
    <property type="match status" value="1"/>
</dbReference>
<accession>A0A7V5H2W0</accession>
<dbReference type="AlphaFoldDB" id="A0A7V5H2W0"/>
<gene>
    <name evidence="1" type="ORF">ENL21_03595</name>
</gene>
<dbReference type="InterPro" id="IPR026444">
    <property type="entry name" value="Secre_tail"/>
</dbReference>
<protein>
    <submittedName>
        <fullName evidence="1">T9SS type A sorting domain-containing protein</fullName>
    </submittedName>
</protein>
<dbReference type="NCBIfam" id="TIGR04183">
    <property type="entry name" value="Por_Secre_tail"/>
    <property type="match status" value="1"/>
</dbReference>
<organism evidence="1">
    <name type="scientific">Caldithrix abyssi</name>
    <dbReference type="NCBI Taxonomy" id="187145"/>
    <lineage>
        <taxon>Bacteria</taxon>
        <taxon>Pseudomonadati</taxon>
        <taxon>Calditrichota</taxon>
        <taxon>Calditrichia</taxon>
        <taxon>Calditrichales</taxon>
        <taxon>Calditrichaceae</taxon>
        <taxon>Caldithrix</taxon>
    </lineage>
</organism>
<proteinExistence type="predicted"/>
<name>A0A7V5H2W0_CALAY</name>
<dbReference type="Proteomes" id="UP000886111">
    <property type="component" value="Unassembled WGS sequence"/>
</dbReference>
<comment type="caution">
    <text evidence="1">The sequence shown here is derived from an EMBL/GenBank/DDBJ whole genome shotgun (WGS) entry which is preliminary data.</text>
</comment>
<dbReference type="EMBL" id="DRTD01000260">
    <property type="protein sequence ID" value="HHE54841.1"/>
    <property type="molecule type" value="Genomic_DNA"/>
</dbReference>